<dbReference type="PATRIC" id="fig|1422.18.peg.2790"/>
<gene>
    <name evidence="1" type="ORF">B4109_0709</name>
</gene>
<dbReference type="Proteomes" id="UP000075424">
    <property type="component" value="Unassembled WGS sequence"/>
</dbReference>
<sequence length="40" mass="4615">MSRFCKVGKTAGSMKESKSKKKALIYIVCRIAYNRINTWC</sequence>
<organism evidence="1 2">
    <name type="scientific">Geobacillus stearothermophilus</name>
    <name type="common">Bacillus stearothermophilus</name>
    <dbReference type="NCBI Taxonomy" id="1422"/>
    <lineage>
        <taxon>Bacteria</taxon>
        <taxon>Bacillati</taxon>
        <taxon>Bacillota</taxon>
        <taxon>Bacilli</taxon>
        <taxon>Bacillales</taxon>
        <taxon>Anoxybacillaceae</taxon>
        <taxon>Geobacillus</taxon>
    </lineage>
</organism>
<evidence type="ECO:0000313" key="1">
    <source>
        <dbReference type="EMBL" id="KYD18865.1"/>
    </source>
</evidence>
<evidence type="ECO:0000313" key="2">
    <source>
        <dbReference type="Proteomes" id="UP000075424"/>
    </source>
</evidence>
<reference evidence="1 2" key="1">
    <citation type="submission" date="2016-01" db="EMBL/GenBank/DDBJ databases">
        <title>Draft Genome Sequences of Seven Thermophilic Sporeformers Isolated from Foods.</title>
        <authorList>
            <person name="Berendsen E.M."/>
            <person name="Wells-Bennik M.H."/>
            <person name="Krawcyk A.O."/>
            <person name="De Jong A."/>
            <person name="Holsappel S."/>
            <person name="Eijlander R.T."/>
            <person name="Kuipers O.P."/>
        </authorList>
    </citation>
    <scope>NUCLEOTIDE SEQUENCE [LARGE SCALE GENOMIC DNA]</scope>
    <source>
        <strain evidence="1 2">B4109</strain>
    </source>
</reference>
<protein>
    <submittedName>
        <fullName evidence="1">Uncharacterized protein</fullName>
    </submittedName>
</protein>
<name>A0A150M359_GEOSE</name>
<accession>A0A150M359</accession>
<comment type="caution">
    <text evidence="1">The sequence shown here is derived from an EMBL/GenBank/DDBJ whole genome shotgun (WGS) entry which is preliminary data.</text>
</comment>
<proteinExistence type="predicted"/>
<dbReference type="AlphaFoldDB" id="A0A150M359"/>
<dbReference type="EMBL" id="LQYV01000162">
    <property type="protein sequence ID" value="KYD18865.1"/>
    <property type="molecule type" value="Genomic_DNA"/>
</dbReference>